<dbReference type="InterPro" id="IPR032799">
    <property type="entry name" value="TAXi_C"/>
</dbReference>
<keyword evidence="5" id="KW-1185">Reference proteome</keyword>
<reference evidence="4 5" key="1">
    <citation type="submission" date="2019-04" db="EMBL/GenBank/DDBJ databases">
        <title>An improved genome assembly and genetic linkage map for asparagus bean, Vigna unguiculata ssp. sesquipedialis.</title>
        <authorList>
            <person name="Xia Q."/>
            <person name="Zhang R."/>
            <person name="Dong Y."/>
        </authorList>
    </citation>
    <scope>NUCLEOTIDE SEQUENCE [LARGE SCALE GENOMIC DNA]</scope>
    <source>
        <tissue evidence="4">Leaf</tissue>
    </source>
</reference>
<sequence length="184" mass="20490">MPPHHHCTVEEAFSASLLPLNLATTFHNHCACQSFVPPAPTMCCRCTIEEGVPPPLPLPPFNPTPLLGSVPTAHFEGADVKLEPIQTFIPPKDGVFFLAFTNTSSDVGIYGNFVQSNYLIGFDLEAKPVSFKPIDWEKFDGFKDASTNLSSVLQNHRNFHHLCYHTTNTISGHNRNSKFQWCFC</sequence>
<dbReference type="GO" id="GO:0045493">
    <property type="term" value="P:xylan catabolic process"/>
    <property type="evidence" value="ECO:0007669"/>
    <property type="project" value="UniProtKB-KW"/>
</dbReference>
<evidence type="ECO:0000313" key="4">
    <source>
        <dbReference type="EMBL" id="QCD87877.1"/>
    </source>
</evidence>
<dbReference type="SUPFAM" id="SSF50630">
    <property type="entry name" value="Acid proteases"/>
    <property type="match status" value="1"/>
</dbReference>
<dbReference type="GO" id="GO:0016798">
    <property type="term" value="F:hydrolase activity, acting on glycosyl bonds"/>
    <property type="evidence" value="ECO:0007669"/>
    <property type="project" value="UniProtKB-KW"/>
</dbReference>
<accession>A0A4D6LH12</accession>
<dbReference type="InterPro" id="IPR051708">
    <property type="entry name" value="Plant_Aspart_Prot_A1"/>
</dbReference>
<keyword evidence="4" id="KW-0119">Carbohydrate metabolism</keyword>
<dbReference type="Pfam" id="PF14541">
    <property type="entry name" value="TAXi_C"/>
    <property type="match status" value="1"/>
</dbReference>
<keyword evidence="1" id="KW-0645">Protease</keyword>
<keyword evidence="2 4" id="KW-0378">Hydrolase</keyword>
<protein>
    <submittedName>
        <fullName evidence="4">Xylanase inhibitor</fullName>
    </submittedName>
</protein>
<dbReference type="GO" id="GO:0008233">
    <property type="term" value="F:peptidase activity"/>
    <property type="evidence" value="ECO:0007669"/>
    <property type="project" value="UniProtKB-KW"/>
</dbReference>
<dbReference type="Proteomes" id="UP000501690">
    <property type="component" value="Linkage Group LG3"/>
</dbReference>
<gene>
    <name evidence="4" type="ORF">DEO72_LG3g2417</name>
</gene>
<keyword evidence="4" id="KW-0858">Xylan degradation</keyword>
<keyword evidence="4" id="KW-0624">Polysaccharide degradation</keyword>
<dbReference type="EMBL" id="CP039347">
    <property type="protein sequence ID" value="QCD87877.1"/>
    <property type="molecule type" value="Genomic_DNA"/>
</dbReference>
<proteinExistence type="predicted"/>
<keyword evidence="4" id="KW-0326">Glycosidase</keyword>
<dbReference type="PANTHER" id="PTHR47967:SF39">
    <property type="entry name" value="ASPARTYL PROTEASE FAMILY PROTEIN, PUTATIVE-RELATED"/>
    <property type="match status" value="1"/>
</dbReference>
<organism evidence="4 5">
    <name type="scientific">Vigna unguiculata</name>
    <name type="common">Cowpea</name>
    <dbReference type="NCBI Taxonomy" id="3917"/>
    <lineage>
        <taxon>Eukaryota</taxon>
        <taxon>Viridiplantae</taxon>
        <taxon>Streptophyta</taxon>
        <taxon>Embryophyta</taxon>
        <taxon>Tracheophyta</taxon>
        <taxon>Spermatophyta</taxon>
        <taxon>Magnoliopsida</taxon>
        <taxon>eudicotyledons</taxon>
        <taxon>Gunneridae</taxon>
        <taxon>Pentapetalae</taxon>
        <taxon>rosids</taxon>
        <taxon>fabids</taxon>
        <taxon>Fabales</taxon>
        <taxon>Fabaceae</taxon>
        <taxon>Papilionoideae</taxon>
        <taxon>50 kb inversion clade</taxon>
        <taxon>NPAAA clade</taxon>
        <taxon>indigoferoid/millettioid clade</taxon>
        <taxon>Phaseoleae</taxon>
        <taxon>Vigna</taxon>
    </lineage>
</organism>
<dbReference type="AlphaFoldDB" id="A0A4D6LH12"/>
<name>A0A4D6LH12_VIGUN</name>
<dbReference type="Gene3D" id="2.40.70.10">
    <property type="entry name" value="Acid Proteases"/>
    <property type="match status" value="1"/>
</dbReference>
<dbReference type="PANTHER" id="PTHR47967">
    <property type="entry name" value="OS07G0603500 PROTEIN-RELATED"/>
    <property type="match status" value="1"/>
</dbReference>
<evidence type="ECO:0000256" key="2">
    <source>
        <dbReference type="ARBA" id="ARBA00022801"/>
    </source>
</evidence>
<dbReference type="GO" id="GO:0006508">
    <property type="term" value="P:proteolysis"/>
    <property type="evidence" value="ECO:0007669"/>
    <property type="project" value="UniProtKB-KW"/>
</dbReference>
<evidence type="ECO:0000259" key="3">
    <source>
        <dbReference type="Pfam" id="PF14541"/>
    </source>
</evidence>
<evidence type="ECO:0000256" key="1">
    <source>
        <dbReference type="ARBA" id="ARBA00022670"/>
    </source>
</evidence>
<feature type="domain" description="Xylanase inhibitor C-terminal" evidence="3">
    <location>
        <begin position="73"/>
        <end position="132"/>
    </location>
</feature>
<evidence type="ECO:0000313" key="5">
    <source>
        <dbReference type="Proteomes" id="UP000501690"/>
    </source>
</evidence>
<dbReference type="InterPro" id="IPR021109">
    <property type="entry name" value="Peptidase_aspartic_dom_sf"/>
</dbReference>
<dbReference type="GO" id="GO:0005576">
    <property type="term" value="C:extracellular region"/>
    <property type="evidence" value="ECO:0007669"/>
    <property type="project" value="TreeGrafter"/>
</dbReference>